<evidence type="ECO:0000256" key="8">
    <source>
        <dbReference type="PROSITE-ProRule" id="PRU00169"/>
    </source>
</evidence>
<evidence type="ECO:0000313" key="12">
    <source>
        <dbReference type="EMBL" id="QDT26193.1"/>
    </source>
</evidence>
<dbReference type="Proteomes" id="UP000315647">
    <property type="component" value="Chromosome"/>
</dbReference>
<organism evidence="12 13">
    <name type="scientific">Gimesia panareensis</name>
    <dbReference type="NCBI Taxonomy" id="2527978"/>
    <lineage>
        <taxon>Bacteria</taxon>
        <taxon>Pseudomonadati</taxon>
        <taxon>Planctomycetota</taxon>
        <taxon>Planctomycetia</taxon>
        <taxon>Planctomycetales</taxon>
        <taxon>Planctomycetaceae</taxon>
        <taxon>Gimesia</taxon>
    </lineage>
</organism>
<keyword evidence="13" id="KW-1185">Reference proteome</keyword>
<dbReference type="Pfam" id="PF00072">
    <property type="entry name" value="Response_reg"/>
    <property type="match status" value="1"/>
</dbReference>
<protein>
    <recommendedName>
        <fullName evidence="7">Sensor protein FixL</fullName>
    </recommendedName>
</protein>
<evidence type="ECO:0000256" key="6">
    <source>
        <dbReference type="ARBA" id="ARBA00059827"/>
    </source>
</evidence>
<dbReference type="GO" id="GO:0000155">
    <property type="term" value="F:phosphorelay sensor kinase activity"/>
    <property type="evidence" value="ECO:0007669"/>
    <property type="project" value="InterPro"/>
</dbReference>
<dbReference type="CDD" id="cd00156">
    <property type="entry name" value="REC"/>
    <property type="match status" value="1"/>
</dbReference>
<dbReference type="InterPro" id="IPR013767">
    <property type="entry name" value="PAS_fold"/>
</dbReference>
<comment type="caution">
    <text evidence="8">Lacks conserved residue(s) required for the propagation of feature annotation.</text>
</comment>
<dbReference type="PROSITE" id="PS50112">
    <property type="entry name" value="PAS"/>
    <property type="match status" value="1"/>
</dbReference>
<proteinExistence type="predicted"/>
<dbReference type="PROSITE" id="PS50109">
    <property type="entry name" value="HIS_KIN"/>
    <property type="match status" value="1"/>
</dbReference>
<dbReference type="PANTHER" id="PTHR24421:SF58">
    <property type="entry name" value="SIGNAL TRANSDUCTION HISTIDINE-PROTEIN KINASE_PHOSPHATASE UHPB"/>
    <property type="match status" value="1"/>
</dbReference>
<dbReference type="Gene3D" id="1.20.5.1930">
    <property type="match status" value="1"/>
</dbReference>
<accession>A0A517Q3K7</accession>
<comment type="function">
    <text evidence="6">Putative oxygen sensor; modulates the activity of FixJ, a transcriptional activator of nitrogen fixation fixK gene. FixL probably acts as a kinase that phosphorylates FixJ.</text>
</comment>
<evidence type="ECO:0000259" key="9">
    <source>
        <dbReference type="PROSITE" id="PS50109"/>
    </source>
</evidence>
<dbReference type="CDD" id="cd00130">
    <property type="entry name" value="PAS"/>
    <property type="match status" value="1"/>
</dbReference>
<evidence type="ECO:0000259" key="10">
    <source>
        <dbReference type="PROSITE" id="PS50110"/>
    </source>
</evidence>
<dbReference type="AlphaFoldDB" id="A0A517Q3K7"/>
<dbReference type="GO" id="GO:0016020">
    <property type="term" value="C:membrane"/>
    <property type="evidence" value="ECO:0007669"/>
    <property type="project" value="InterPro"/>
</dbReference>
<feature type="domain" description="PAS" evidence="11">
    <location>
        <begin position="139"/>
        <end position="209"/>
    </location>
</feature>
<evidence type="ECO:0000256" key="3">
    <source>
        <dbReference type="ARBA" id="ARBA00022777"/>
    </source>
</evidence>
<dbReference type="Pfam" id="PF00989">
    <property type="entry name" value="PAS"/>
    <property type="match status" value="1"/>
</dbReference>
<evidence type="ECO:0000256" key="7">
    <source>
        <dbReference type="ARBA" id="ARBA00070616"/>
    </source>
</evidence>
<dbReference type="FunFam" id="3.30.450.20:FF:000060">
    <property type="entry name" value="Sensor protein FixL"/>
    <property type="match status" value="1"/>
</dbReference>
<dbReference type="InterPro" id="IPR035965">
    <property type="entry name" value="PAS-like_dom_sf"/>
</dbReference>
<keyword evidence="3" id="KW-0418">Kinase</keyword>
<dbReference type="InterPro" id="IPR011712">
    <property type="entry name" value="Sig_transdc_His_kin_sub3_dim/P"/>
</dbReference>
<evidence type="ECO:0000313" key="13">
    <source>
        <dbReference type="Proteomes" id="UP000315647"/>
    </source>
</evidence>
<dbReference type="Pfam" id="PF02518">
    <property type="entry name" value="HATPase_c"/>
    <property type="match status" value="1"/>
</dbReference>
<dbReference type="Gene3D" id="3.40.50.2300">
    <property type="match status" value="1"/>
</dbReference>
<keyword evidence="2" id="KW-0547">Nucleotide-binding</keyword>
<dbReference type="InterPro" id="IPR005467">
    <property type="entry name" value="His_kinase_dom"/>
</dbReference>
<dbReference type="GO" id="GO:0046983">
    <property type="term" value="F:protein dimerization activity"/>
    <property type="evidence" value="ECO:0007669"/>
    <property type="project" value="InterPro"/>
</dbReference>
<dbReference type="SUPFAM" id="SSF52172">
    <property type="entry name" value="CheY-like"/>
    <property type="match status" value="1"/>
</dbReference>
<feature type="domain" description="Response regulatory" evidence="10">
    <location>
        <begin position="13"/>
        <end position="127"/>
    </location>
</feature>
<dbReference type="SMART" id="SM00091">
    <property type="entry name" value="PAS"/>
    <property type="match status" value="1"/>
</dbReference>
<dbReference type="InterPro" id="IPR000014">
    <property type="entry name" value="PAS"/>
</dbReference>
<keyword evidence="4" id="KW-0067">ATP-binding</keyword>
<dbReference type="SUPFAM" id="SSF55874">
    <property type="entry name" value="ATPase domain of HSP90 chaperone/DNA topoisomerase II/histidine kinase"/>
    <property type="match status" value="1"/>
</dbReference>
<dbReference type="InterPro" id="IPR036890">
    <property type="entry name" value="HATPase_C_sf"/>
</dbReference>
<dbReference type="InterPro" id="IPR001789">
    <property type="entry name" value="Sig_transdc_resp-reg_receiver"/>
</dbReference>
<dbReference type="InterPro" id="IPR003594">
    <property type="entry name" value="HATPase_dom"/>
</dbReference>
<dbReference type="Gene3D" id="3.30.450.20">
    <property type="entry name" value="PAS domain"/>
    <property type="match status" value="1"/>
</dbReference>
<evidence type="ECO:0000256" key="5">
    <source>
        <dbReference type="ARBA" id="ARBA00023012"/>
    </source>
</evidence>
<dbReference type="PROSITE" id="PS50110">
    <property type="entry name" value="RESPONSE_REGULATORY"/>
    <property type="match status" value="1"/>
</dbReference>
<dbReference type="Pfam" id="PF07730">
    <property type="entry name" value="HisKA_3"/>
    <property type="match status" value="1"/>
</dbReference>
<dbReference type="SMART" id="SM00387">
    <property type="entry name" value="HATPase_c"/>
    <property type="match status" value="1"/>
</dbReference>
<dbReference type="CDD" id="cd16917">
    <property type="entry name" value="HATPase_UhpB-NarQ-NarX-like"/>
    <property type="match status" value="1"/>
</dbReference>
<evidence type="ECO:0000256" key="1">
    <source>
        <dbReference type="ARBA" id="ARBA00022679"/>
    </source>
</evidence>
<name>A0A517Q3K7_9PLAN</name>
<dbReference type="EMBL" id="CP037421">
    <property type="protein sequence ID" value="QDT26193.1"/>
    <property type="molecule type" value="Genomic_DNA"/>
</dbReference>
<dbReference type="GO" id="GO:0006355">
    <property type="term" value="P:regulation of DNA-templated transcription"/>
    <property type="evidence" value="ECO:0007669"/>
    <property type="project" value="InterPro"/>
</dbReference>
<evidence type="ECO:0000256" key="2">
    <source>
        <dbReference type="ARBA" id="ARBA00022741"/>
    </source>
</evidence>
<keyword evidence="5" id="KW-0902">Two-component regulatory system</keyword>
<dbReference type="RefSeq" id="WP_145448565.1">
    <property type="nucleotide sequence ID" value="NZ_CP037421.1"/>
</dbReference>
<dbReference type="NCBIfam" id="TIGR00229">
    <property type="entry name" value="sensory_box"/>
    <property type="match status" value="1"/>
</dbReference>
<evidence type="ECO:0000259" key="11">
    <source>
        <dbReference type="PROSITE" id="PS50112"/>
    </source>
</evidence>
<dbReference type="SUPFAM" id="SSF55785">
    <property type="entry name" value="PYP-like sensor domain (PAS domain)"/>
    <property type="match status" value="1"/>
</dbReference>
<dbReference type="GO" id="GO:0005524">
    <property type="term" value="F:ATP binding"/>
    <property type="evidence" value="ECO:0007669"/>
    <property type="project" value="UniProtKB-KW"/>
</dbReference>
<evidence type="ECO:0000256" key="4">
    <source>
        <dbReference type="ARBA" id="ARBA00022840"/>
    </source>
</evidence>
<keyword evidence="1 12" id="KW-0808">Transferase</keyword>
<dbReference type="Gene3D" id="3.30.565.10">
    <property type="entry name" value="Histidine kinase-like ATPase, C-terminal domain"/>
    <property type="match status" value="1"/>
</dbReference>
<dbReference type="PANTHER" id="PTHR24421">
    <property type="entry name" value="NITRATE/NITRITE SENSOR PROTEIN NARX-RELATED"/>
    <property type="match status" value="1"/>
</dbReference>
<gene>
    <name evidence="12" type="primary">fixL_1</name>
    <name evidence="12" type="ORF">Enr10x_14940</name>
</gene>
<reference evidence="12 13" key="1">
    <citation type="submission" date="2019-03" db="EMBL/GenBank/DDBJ databases">
        <title>Deep-cultivation of Planctomycetes and their phenomic and genomic characterization uncovers novel biology.</title>
        <authorList>
            <person name="Wiegand S."/>
            <person name="Jogler M."/>
            <person name="Boedeker C."/>
            <person name="Pinto D."/>
            <person name="Vollmers J."/>
            <person name="Rivas-Marin E."/>
            <person name="Kohn T."/>
            <person name="Peeters S.H."/>
            <person name="Heuer A."/>
            <person name="Rast P."/>
            <person name="Oberbeckmann S."/>
            <person name="Bunk B."/>
            <person name="Jeske O."/>
            <person name="Meyerdierks A."/>
            <person name="Storesund J.E."/>
            <person name="Kallscheuer N."/>
            <person name="Luecker S."/>
            <person name="Lage O.M."/>
            <person name="Pohl T."/>
            <person name="Merkel B.J."/>
            <person name="Hornburger P."/>
            <person name="Mueller R.-W."/>
            <person name="Bruemmer F."/>
            <person name="Labrenz M."/>
            <person name="Spormann A.M."/>
            <person name="Op den Camp H."/>
            <person name="Overmann J."/>
            <person name="Amann R."/>
            <person name="Jetten M.S.M."/>
            <person name="Mascher T."/>
            <person name="Medema M.H."/>
            <person name="Devos D.P."/>
            <person name="Kaster A.-K."/>
            <person name="Ovreas L."/>
            <person name="Rohde M."/>
            <person name="Galperin M.Y."/>
            <person name="Jogler C."/>
        </authorList>
    </citation>
    <scope>NUCLEOTIDE SEQUENCE [LARGE SCALE GENOMIC DNA]</scope>
    <source>
        <strain evidence="12 13">Enr10</strain>
    </source>
</reference>
<dbReference type="InterPro" id="IPR011006">
    <property type="entry name" value="CheY-like_superfamily"/>
</dbReference>
<sequence>MPTGASLQPQGLPILLCEPSPESRAQLMQLLAEDGYRVTPAETVEQLFNRNNWSDYFLIILEHDLPDGKIEDVLPRLKQLAPAAELLVITSRTRIENMIIAFRTGVADYFVKPIDPDLFRSSIKRILQNQNVSSELLQTQAQLKAIVDTAIEAVITINRSGLIQSFNPAAEKMFGYQAHEILNQNISLLTPDPIRVVHDQYITRYLETGKASIIGSRRELMARRRDGSLFPIEISVTDLPQFGLFAGIIGDISERKQAEQKQEDLTRAVAVAAQQERRQLADILHDHLQQVLVGVRIHLDIAKNDTTDDFIKQTLVRADELLNQGIEITRSLTAELNPVVLHEEGLITALEWLSHNMRERYNLNVTLDLDHRADPQNDTTKVALYECIRELLFNVVKHSETTEARVCMSLLPENKIEIVVSDNGVGFDTQQLDHQISDASGIGLSNIEFRLSLIKGKFRLQSSHGEGTVARIIASLNPIETTSMLAET</sequence>
<feature type="domain" description="Histidine kinase" evidence="9">
    <location>
        <begin position="283"/>
        <end position="478"/>
    </location>
</feature>
<dbReference type="SMART" id="SM00448">
    <property type="entry name" value="REC"/>
    <property type="match status" value="1"/>
</dbReference>
<dbReference type="InterPro" id="IPR050482">
    <property type="entry name" value="Sensor_HK_TwoCompSys"/>
</dbReference>